<keyword evidence="2" id="KW-1185">Reference proteome</keyword>
<dbReference type="Proteomes" id="UP000314294">
    <property type="component" value="Unassembled WGS sequence"/>
</dbReference>
<name>A0A4Z2I8M1_9TELE</name>
<proteinExistence type="predicted"/>
<evidence type="ECO:0000313" key="2">
    <source>
        <dbReference type="Proteomes" id="UP000314294"/>
    </source>
</evidence>
<dbReference type="AlphaFoldDB" id="A0A4Z2I8M1"/>
<comment type="caution">
    <text evidence="1">The sequence shown here is derived from an EMBL/GenBank/DDBJ whole genome shotgun (WGS) entry which is preliminary data.</text>
</comment>
<evidence type="ECO:0000313" key="1">
    <source>
        <dbReference type="EMBL" id="TNN73714.1"/>
    </source>
</evidence>
<sequence>MYCAVDEVVESQTEGSDCRTTSSSSVMKCFRSSRQRSRISPRFSLRGTCSCFSRLGSLATSIFTTMPNVSQSCW</sequence>
<accession>A0A4Z2I8M1</accession>
<protein>
    <submittedName>
        <fullName evidence="1">Uncharacterized protein</fullName>
    </submittedName>
</protein>
<organism evidence="1 2">
    <name type="scientific">Liparis tanakae</name>
    <name type="common">Tanaka's snailfish</name>
    <dbReference type="NCBI Taxonomy" id="230148"/>
    <lineage>
        <taxon>Eukaryota</taxon>
        <taxon>Metazoa</taxon>
        <taxon>Chordata</taxon>
        <taxon>Craniata</taxon>
        <taxon>Vertebrata</taxon>
        <taxon>Euteleostomi</taxon>
        <taxon>Actinopterygii</taxon>
        <taxon>Neopterygii</taxon>
        <taxon>Teleostei</taxon>
        <taxon>Neoteleostei</taxon>
        <taxon>Acanthomorphata</taxon>
        <taxon>Eupercaria</taxon>
        <taxon>Perciformes</taxon>
        <taxon>Cottioidei</taxon>
        <taxon>Cottales</taxon>
        <taxon>Liparidae</taxon>
        <taxon>Liparis</taxon>
    </lineage>
</organism>
<gene>
    <name evidence="1" type="ORF">EYF80_016094</name>
</gene>
<dbReference type="EMBL" id="SRLO01000122">
    <property type="protein sequence ID" value="TNN73714.1"/>
    <property type="molecule type" value="Genomic_DNA"/>
</dbReference>
<reference evidence="1 2" key="1">
    <citation type="submission" date="2019-03" db="EMBL/GenBank/DDBJ databases">
        <title>First draft genome of Liparis tanakae, snailfish: a comprehensive survey of snailfish specific genes.</title>
        <authorList>
            <person name="Kim W."/>
            <person name="Song I."/>
            <person name="Jeong J.-H."/>
            <person name="Kim D."/>
            <person name="Kim S."/>
            <person name="Ryu S."/>
            <person name="Song J.Y."/>
            <person name="Lee S.K."/>
        </authorList>
    </citation>
    <scope>NUCLEOTIDE SEQUENCE [LARGE SCALE GENOMIC DNA]</scope>
    <source>
        <tissue evidence="1">Muscle</tissue>
    </source>
</reference>